<reference evidence="8" key="1">
    <citation type="submission" date="2023-03" db="EMBL/GenBank/DDBJ databases">
        <title>Cellulosimicrobium cellulans NBRC 103059.</title>
        <authorList>
            <person name="Ichikawa N."/>
            <person name="Sato H."/>
            <person name="Tonouchi N."/>
        </authorList>
    </citation>
    <scope>NUCLEOTIDE SEQUENCE</scope>
    <source>
        <strain evidence="8">NBRC 103059</strain>
    </source>
</reference>
<comment type="subcellular location">
    <subcellularLocation>
        <location evidence="7">Cell membrane</location>
        <topology evidence="7">Multi-pass membrane protein</topology>
    </subcellularLocation>
    <subcellularLocation>
        <location evidence="1">Membrane</location>
        <topology evidence="1">Multi-pass membrane protein</topology>
    </subcellularLocation>
</comment>
<keyword evidence="7" id="KW-1003">Cell membrane</keyword>
<feature type="transmembrane region" description="Helical" evidence="7">
    <location>
        <begin position="220"/>
        <end position="243"/>
    </location>
</feature>
<dbReference type="Proteomes" id="UP001165168">
    <property type="component" value="Unassembled WGS sequence"/>
</dbReference>
<comment type="similarity">
    <text evidence="7">Belongs to the TatC family.</text>
</comment>
<dbReference type="PRINTS" id="PR01840">
    <property type="entry name" value="TATCFAMILY"/>
</dbReference>
<keyword evidence="7" id="KW-0813">Transport</keyword>
<keyword evidence="4 7" id="KW-1133">Transmembrane helix</keyword>
<organism evidence="8 9">
    <name type="scientific">Cellulosimicrobium cellulans</name>
    <name type="common">Arthrobacter luteus</name>
    <dbReference type="NCBI Taxonomy" id="1710"/>
    <lineage>
        <taxon>Bacteria</taxon>
        <taxon>Bacillati</taxon>
        <taxon>Actinomycetota</taxon>
        <taxon>Actinomycetes</taxon>
        <taxon>Micrococcales</taxon>
        <taxon>Promicromonosporaceae</taxon>
        <taxon>Cellulosimicrobium</taxon>
    </lineage>
</organism>
<evidence type="ECO:0000313" key="9">
    <source>
        <dbReference type="Proteomes" id="UP001165168"/>
    </source>
</evidence>
<gene>
    <name evidence="7 8" type="primary">tatC</name>
    <name evidence="8" type="ORF">Ccel01_30660</name>
</gene>
<keyword evidence="6 7" id="KW-0472">Membrane</keyword>
<proteinExistence type="inferred from homology"/>
<name>A0AAV5P777_CELCE</name>
<dbReference type="GO" id="GO:0033281">
    <property type="term" value="C:TAT protein transport complex"/>
    <property type="evidence" value="ECO:0007669"/>
    <property type="project" value="UniProtKB-UniRule"/>
</dbReference>
<protein>
    <recommendedName>
        <fullName evidence="7">Sec-independent protein translocase protein TatC</fullName>
    </recommendedName>
</protein>
<dbReference type="PANTHER" id="PTHR30371:SF0">
    <property type="entry name" value="SEC-INDEPENDENT PROTEIN TRANSLOCASE PROTEIN TATC, CHLOROPLASTIC-RELATED"/>
    <property type="match status" value="1"/>
</dbReference>
<feature type="transmembrane region" description="Helical" evidence="7">
    <location>
        <begin position="164"/>
        <end position="185"/>
    </location>
</feature>
<dbReference type="GO" id="GO:0009977">
    <property type="term" value="F:proton motive force dependent protein transmembrane transporter activity"/>
    <property type="evidence" value="ECO:0007669"/>
    <property type="project" value="TreeGrafter"/>
</dbReference>
<evidence type="ECO:0000256" key="1">
    <source>
        <dbReference type="ARBA" id="ARBA00004141"/>
    </source>
</evidence>
<comment type="subunit">
    <text evidence="7">The Tat system comprises two distinct complexes: a TatABC complex, containing multiple copies of TatA, TatB and TatC subunits, and a separate TatA complex, containing only TatA subunits. Substrates initially bind to the TatABC complex, which probably triggers association of the separate TatA complex to form the active translocon.</text>
</comment>
<dbReference type="Pfam" id="PF00902">
    <property type="entry name" value="TatC"/>
    <property type="match status" value="1"/>
</dbReference>
<dbReference type="HAMAP" id="MF_00902">
    <property type="entry name" value="TatC"/>
    <property type="match status" value="1"/>
</dbReference>
<evidence type="ECO:0000256" key="6">
    <source>
        <dbReference type="ARBA" id="ARBA00023136"/>
    </source>
</evidence>
<evidence type="ECO:0000256" key="2">
    <source>
        <dbReference type="ARBA" id="ARBA00022692"/>
    </source>
</evidence>
<comment type="function">
    <text evidence="7">Part of the twin-arginine translocation (Tat) system that transports large folded proteins containing a characteristic twin-arginine motif in their signal peptide across membranes. Together with TatB, TatC is part of a receptor directly interacting with Tat signal peptides.</text>
</comment>
<evidence type="ECO:0000256" key="3">
    <source>
        <dbReference type="ARBA" id="ARBA00022927"/>
    </source>
</evidence>
<feature type="transmembrane region" description="Helical" evidence="7">
    <location>
        <begin position="197"/>
        <end position="214"/>
    </location>
</feature>
<feature type="transmembrane region" description="Helical" evidence="7">
    <location>
        <begin position="82"/>
        <end position="103"/>
    </location>
</feature>
<evidence type="ECO:0000256" key="5">
    <source>
        <dbReference type="ARBA" id="ARBA00023010"/>
    </source>
</evidence>
<sequence length="258" mass="28509">MSRTPRDPEGRMPLREHLVEIRKRLFLAAIGIVLGAVVGWIVYEPVLQALQQPLVDAAERRNVLTGLNFEGVATAIDMKVKVSLFLGVLLSSPWWLYQLFAFITPGLTSKEKRYAFGFIGAAVPLFLAGVALAWVMLPRAVALLNEFVPDGSANLINAQMYLGFVMRLMLAFGIAFLVPVIMVALNTMGVVRAATWLAGWRWAVLISFLFAAIMTPTPDVLTMFCVALPICALYFLAYGISVLHDRRVDQRDAARLAL</sequence>
<dbReference type="PANTHER" id="PTHR30371">
    <property type="entry name" value="SEC-INDEPENDENT PROTEIN TRANSLOCASE PROTEIN TATC"/>
    <property type="match status" value="1"/>
</dbReference>
<dbReference type="GO" id="GO:0065002">
    <property type="term" value="P:intracellular protein transmembrane transport"/>
    <property type="evidence" value="ECO:0007669"/>
    <property type="project" value="TreeGrafter"/>
</dbReference>
<evidence type="ECO:0000256" key="4">
    <source>
        <dbReference type="ARBA" id="ARBA00022989"/>
    </source>
</evidence>
<keyword evidence="2 7" id="KW-0812">Transmembrane</keyword>
<evidence type="ECO:0000313" key="8">
    <source>
        <dbReference type="EMBL" id="GLY58464.1"/>
    </source>
</evidence>
<dbReference type="InterPro" id="IPR002033">
    <property type="entry name" value="TatC"/>
</dbReference>
<dbReference type="EMBL" id="BSTG01000004">
    <property type="protein sequence ID" value="GLY58464.1"/>
    <property type="molecule type" value="Genomic_DNA"/>
</dbReference>
<feature type="transmembrane region" description="Helical" evidence="7">
    <location>
        <begin position="115"/>
        <end position="137"/>
    </location>
</feature>
<feature type="transmembrane region" description="Helical" evidence="7">
    <location>
        <begin position="25"/>
        <end position="43"/>
    </location>
</feature>
<dbReference type="NCBIfam" id="TIGR00945">
    <property type="entry name" value="tatC"/>
    <property type="match status" value="1"/>
</dbReference>
<dbReference type="AlphaFoldDB" id="A0AAV5P777"/>
<keyword evidence="3 7" id="KW-0653">Protein transport</keyword>
<evidence type="ECO:0000256" key="7">
    <source>
        <dbReference type="HAMAP-Rule" id="MF_00902"/>
    </source>
</evidence>
<keyword evidence="5 7" id="KW-0811">Translocation</keyword>
<accession>A0AAV5P777</accession>
<dbReference type="GO" id="GO:0043953">
    <property type="term" value="P:protein transport by the Tat complex"/>
    <property type="evidence" value="ECO:0007669"/>
    <property type="project" value="UniProtKB-UniRule"/>
</dbReference>
<comment type="caution">
    <text evidence="8">The sequence shown here is derived from an EMBL/GenBank/DDBJ whole genome shotgun (WGS) entry which is preliminary data.</text>
</comment>